<dbReference type="EMBL" id="BAAAQW010000006">
    <property type="protein sequence ID" value="GAA2201236.1"/>
    <property type="molecule type" value="Genomic_DNA"/>
</dbReference>
<dbReference type="SUPFAM" id="SSF53613">
    <property type="entry name" value="Ribokinase-like"/>
    <property type="match status" value="1"/>
</dbReference>
<comment type="caution">
    <text evidence="14">The sequence shown here is derived from an EMBL/GenBank/DDBJ whole genome shotgun (WGS) entry which is preliminary data.</text>
</comment>
<evidence type="ECO:0000256" key="7">
    <source>
        <dbReference type="ARBA" id="ARBA00022777"/>
    </source>
</evidence>
<comment type="subunit">
    <text evidence="12">Homodimer.</text>
</comment>
<comment type="function">
    <text evidence="12">Catalyzes the phosphorylation of ribose at O-5 in a reaction requiring ATP and magnesium. The resulting D-ribose-5-phosphate can then be used either for sythesis of nucleotides, histidine, and tryptophan, or as a component of the pentose phosphate pathway.</text>
</comment>
<comment type="cofactor">
    <cofactor evidence="12">
        <name>Mg(2+)</name>
        <dbReference type="ChEBI" id="CHEBI:18420"/>
    </cofactor>
    <text evidence="12">Requires a divalent cation, most likely magnesium in vivo, as an electrophilic catalyst to aid phosphoryl group transfer. It is the chelate of the metal and the nucleotide that is the actual substrate.</text>
</comment>
<evidence type="ECO:0000256" key="6">
    <source>
        <dbReference type="ARBA" id="ARBA00022741"/>
    </source>
</evidence>
<feature type="domain" description="Carbohydrate kinase PfkB" evidence="13">
    <location>
        <begin position="2"/>
        <end position="288"/>
    </location>
</feature>
<feature type="binding site" evidence="12">
    <location>
        <position position="282"/>
    </location>
    <ligand>
        <name>K(+)</name>
        <dbReference type="ChEBI" id="CHEBI:29103"/>
    </ligand>
</feature>
<comment type="pathway">
    <text evidence="12">Carbohydrate metabolism; D-ribose degradation; D-ribose 5-phosphate from beta-D-ribopyranose: step 2/2.</text>
</comment>
<evidence type="ECO:0000256" key="1">
    <source>
        <dbReference type="ARBA" id="ARBA00005380"/>
    </source>
</evidence>
<dbReference type="InterPro" id="IPR017583">
    <property type="entry name" value="Tagatose/fructose_Pkinase"/>
</dbReference>
<protein>
    <recommendedName>
        <fullName evidence="3 12">Ribokinase</fullName>
        <shortName evidence="12">RK</shortName>
        <ecNumber evidence="2 12">2.7.1.15</ecNumber>
    </recommendedName>
</protein>
<dbReference type="InterPro" id="IPR011611">
    <property type="entry name" value="PfkB_dom"/>
</dbReference>
<name>A0ABP5NNU6_9MICC</name>
<keyword evidence="4 12" id="KW-0808">Transferase</keyword>
<keyword evidence="5 12" id="KW-0479">Metal-binding</keyword>
<feature type="binding site" evidence="12">
    <location>
        <begin position="6"/>
        <end position="8"/>
    </location>
    <ligand>
        <name>substrate</name>
    </ligand>
</feature>
<dbReference type="InterPro" id="IPR011877">
    <property type="entry name" value="Ribokinase"/>
</dbReference>
<dbReference type="PANTHER" id="PTHR10584:SF166">
    <property type="entry name" value="RIBOKINASE"/>
    <property type="match status" value="1"/>
</dbReference>
<comment type="activity regulation">
    <text evidence="12">Activated by a monovalent cation that binds near, but not in, the active site. The most likely occupant of the site in vivo is potassium. Ion binding induces a conformational change that may alter substrate affinity.</text>
</comment>
<dbReference type="PRINTS" id="PR00990">
    <property type="entry name" value="RIBOKINASE"/>
</dbReference>
<evidence type="ECO:0000256" key="9">
    <source>
        <dbReference type="ARBA" id="ARBA00022842"/>
    </source>
</evidence>
<evidence type="ECO:0000256" key="3">
    <source>
        <dbReference type="ARBA" id="ARBA00016943"/>
    </source>
</evidence>
<comment type="caution">
    <text evidence="12">Lacks conserved residue(s) required for the propagation of feature annotation.</text>
</comment>
<evidence type="ECO:0000256" key="10">
    <source>
        <dbReference type="ARBA" id="ARBA00022958"/>
    </source>
</evidence>
<keyword evidence="7 12" id="KW-0418">Kinase</keyword>
<evidence type="ECO:0000256" key="4">
    <source>
        <dbReference type="ARBA" id="ARBA00022679"/>
    </source>
</evidence>
<feature type="binding site" evidence="12">
    <location>
        <position position="247"/>
    </location>
    <ligand>
        <name>substrate</name>
    </ligand>
</feature>
<dbReference type="Proteomes" id="UP001500432">
    <property type="component" value="Unassembled WGS sequence"/>
</dbReference>
<gene>
    <name evidence="12" type="primary">rbsK</name>
    <name evidence="14" type="ORF">GCM10009849_24910</name>
</gene>
<comment type="subcellular location">
    <subcellularLocation>
        <location evidence="12">Cytoplasm</location>
    </subcellularLocation>
</comment>
<dbReference type="RefSeq" id="WP_344300053.1">
    <property type="nucleotide sequence ID" value="NZ_BAAAQW010000006.1"/>
</dbReference>
<comment type="similarity">
    <text evidence="1">Belongs to the carbohydrate kinase pfkB family.</text>
</comment>
<feature type="binding site" evidence="12">
    <location>
        <position position="280"/>
    </location>
    <ligand>
        <name>K(+)</name>
        <dbReference type="ChEBI" id="CHEBI:29103"/>
    </ligand>
</feature>
<proteinExistence type="inferred from homology"/>
<accession>A0ABP5NNU6</accession>
<evidence type="ECO:0000256" key="8">
    <source>
        <dbReference type="ARBA" id="ARBA00022840"/>
    </source>
</evidence>
<dbReference type="Gene3D" id="3.40.1190.20">
    <property type="match status" value="1"/>
</dbReference>
<dbReference type="InterPro" id="IPR029056">
    <property type="entry name" value="Ribokinase-like"/>
</dbReference>
<dbReference type="PROSITE" id="PS00584">
    <property type="entry name" value="PFKB_KINASES_2"/>
    <property type="match status" value="1"/>
</dbReference>
<keyword evidence="9 12" id="KW-0460">Magnesium</keyword>
<evidence type="ECO:0000313" key="15">
    <source>
        <dbReference type="Proteomes" id="UP001500432"/>
    </source>
</evidence>
<feature type="binding site" evidence="12">
    <location>
        <begin position="246"/>
        <end position="247"/>
    </location>
    <ligand>
        <name>ATP</name>
        <dbReference type="ChEBI" id="CHEBI:30616"/>
    </ligand>
</feature>
<organism evidence="14 15">
    <name type="scientific">Sinomonas flava</name>
    <dbReference type="NCBI Taxonomy" id="496857"/>
    <lineage>
        <taxon>Bacteria</taxon>
        <taxon>Bacillati</taxon>
        <taxon>Actinomycetota</taxon>
        <taxon>Actinomycetes</taxon>
        <taxon>Micrococcales</taxon>
        <taxon>Micrococcaceae</taxon>
        <taxon>Sinomonas</taxon>
    </lineage>
</organism>
<evidence type="ECO:0000313" key="14">
    <source>
        <dbReference type="EMBL" id="GAA2201236.1"/>
    </source>
</evidence>
<reference evidence="15" key="1">
    <citation type="journal article" date="2019" name="Int. J. Syst. Evol. Microbiol.">
        <title>The Global Catalogue of Microorganisms (GCM) 10K type strain sequencing project: providing services to taxonomists for standard genome sequencing and annotation.</title>
        <authorList>
            <consortium name="The Broad Institute Genomics Platform"/>
            <consortium name="The Broad Institute Genome Sequencing Center for Infectious Disease"/>
            <person name="Wu L."/>
            <person name="Ma J."/>
        </authorList>
    </citation>
    <scope>NUCLEOTIDE SEQUENCE [LARGE SCALE GENOMIC DNA]</scope>
    <source>
        <strain evidence="15">JCM 16034</strain>
    </source>
</reference>
<feature type="active site" description="Proton acceptor" evidence="12">
    <location>
        <position position="247"/>
    </location>
</feature>
<evidence type="ECO:0000256" key="12">
    <source>
        <dbReference type="HAMAP-Rule" id="MF_01987"/>
    </source>
</evidence>
<dbReference type="InterPro" id="IPR002139">
    <property type="entry name" value="Ribo/fructo_kinase"/>
</dbReference>
<evidence type="ECO:0000259" key="13">
    <source>
        <dbReference type="Pfam" id="PF00294"/>
    </source>
</evidence>
<feature type="binding site" evidence="12">
    <location>
        <begin position="215"/>
        <end position="220"/>
    </location>
    <ligand>
        <name>ATP</name>
        <dbReference type="ChEBI" id="CHEBI:30616"/>
    </ligand>
</feature>
<feature type="binding site" evidence="12">
    <location>
        <position position="241"/>
    </location>
    <ligand>
        <name>K(+)</name>
        <dbReference type="ChEBI" id="CHEBI:29103"/>
    </ligand>
</feature>
<dbReference type="HAMAP" id="MF_01987">
    <property type="entry name" value="Ribokinase"/>
    <property type="match status" value="1"/>
</dbReference>
<comment type="catalytic activity">
    <reaction evidence="12">
        <text>D-ribose + ATP = D-ribose 5-phosphate + ADP + H(+)</text>
        <dbReference type="Rhea" id="RHEA:13697"/>
        <dbReference type="ChEBI" id="CHEBI:15378"/>
        <dbReference type="ChEBI" id="CHEBI:30616"/>
        <dbReference type="ChEBI" id="CHEBI:47013"/>
        <dbReference type="ChEBI" id="CHEBI:78346"/>
        <dbReference type="ChEBI" id="CHEBI:456216"/>
        <dbReference type="EC" id="2.7.1.15"/>
    </reaction>
</comment>
<feature type="binding site" evidence="12">
    <location>
        <position position="286"/>
    </location>
    <ligand>
        <name>K(+)</name>
        <dbReference type="ChEBI" id="CHEBI:29103"/>
    </ligand>
</feature>
<keyword evidence="15" id="KW-1185">Reference proteome</keyword>
<feature type="binding site" evidence="12">
    <location>
        <position position="135"/>
    </location>
    <ligand>
        <name>substrate</name>
    </ligand>
</feature>
<feature type="binding site" evidence="12">
    <location>
        <position position="277"/>
    </location>
    <ligand>
        <name>K(+)</name>
        <dbReference type="ChEBI" id="CHEBI:29103"/>
    </ligand>
</feature>
<comment type="similarity">
    <text evidence="12">Belongs to the carbohydrate kinase PfkB family. Ribokinase subfamily.</text>
</comment>
<dbReference type="CDD" id="cd01174">
    <property type="entry name" value="ribokinase"/>
    <property type="match status" value="1"/>
</dbReference>
<keyword evidence="12" id="KW-0963">Cytoplasm</keyword>
<evidence type="ECO:0000256" key="2">
    <source>
        <dbReference type="ARBA" id="ARBA00012035"/>
    </source>
</evidence>
<keyword evidence="8 12" id="KW-0067">ATP-binding</keyword>
<dbReference type="Pfam" id="PF00294">
    <property type="entry name" value="PfkB"/>
    <property type="match status" value="1"/>
</dbReference>
<dbReference type="PANTHER" id="PTHR10584">
    <property type="entry name" value="SUGAR KINASE"/>
    <property type="match status" value="1"/>
</dbReference>
<sequence>MVGSINADIVLGVPQHPLPGQTIIANSLDVHPGGKGANQAVAAARLGAQVAFVGAVGTDPYADATVSGLREAGVDIDAVAVVPGPTGQAFVTVDERTGENSIVVFAGANAAVDEGLIRTSQDLLDRSDLVVLQGEIPPAASAAAAFSSSARLVLNLAPVVPVERRLIQCADPLVVNEHEGRLVLELLGHGVDELHTEESVVEALLAEGIRAVVITLGPAGAIFSDGRASRRVSAPAVAAVDTTGAGDAFVGALSARIAAGAPLEEAVRFAVRVGSFAVTRHGAQPSYPGPGDVLPEGAQ</sequence>
<dbReference type="EC" id="2.7.1.15" evidence="2 12"/>
<dbReference type="InterPro" id="IPR002173">
    <property type="entry name" value="Carboh/pur_kinase_PfkB_CS"/>
</dbReference>
<dbReference type="PIRSF" id="PIRSF000535">
    <property type="entry name" value="1PFK/6PFK/LacC"/>
    <property type="match status" value="1"/>
</dbReference>
<keyword evidence="11 12" id="KW-0119">Carbohydrate metabolism</keyword>
<feature type="binding site" evidence="12">
    <location>
        <position position="243"/>
    </location>
    <ligand>
        <name>K(+)</name>
        <dbReference type="ChEBI" id="CHEBI:29103"/>
    </ligand>
</feature>
<feature type="binding site" evidence="12">
    <location>
        <position position="176"/>
    </location>
    <ligand>
        <name>ATP</name>
        <dbReference type="ChEBI" id="CHEBI:30616"/>
    </ligand>
</feature>
<evidence type="ECO:0000256" key="5">
    <source>
        <dbReference type="ARBA" id="ARBA00022723"/>
    </source>
</evidence>
<evidence type="ECO:0000256" key="11">
    <source>
        <dbReference type="ARBA" id="ARBA00023277"/>
    </source>
</evidence>
<keyword evidence="6 12" id="KW-0547">Nucleotide-binding</keyword>
<keyword evidence="10 12" id="KW-0630">Potassium</keyword>
<feature type="binding site" evidence="12">
    <location>
        <begin position="34"/>
        <end position="38"/>
    </location>
    <ligand>
        <name>substrate</name>
    </ligand>
</feature>